<dbReference type="SUPFAM" id="SSF48498">
    <property type="entry name" value="Tetracyclin repressor-like, C-terminal domain"/>
    <property type="match status" value="1"/>
</dbReference>
<proteinExistence type="predicted"/>
<name>A0ABY7HGN1_9BACT</name>
<reference evidence="4" key="1">
    <citation type="submission" date="2022-11" db="EMBL/GenBank/DDBJ databases">
        <title>Minimal conservation of predation-associated metabolite biosynthetic gene clusters underscores biosynthetic potential of Myxococcota including descriptions for ten novel species: Archangium lansinium sp. nov., Myxococcus landrumus sp. nov., Nannocystis bai.</title>
        <authorList>
            <person name="Ahearne A."/>
            <person name="Stevens C."/>
            <person name="Dowd S."/>
        </authorList>
    </citation>
    <scope>NUCLEOTIDE SEQUENCE</scope>
    <source>
        <strain evidence="4">Fl3</strain>
    </source>
</reference>
<gene>
    <name evidence="4" type="ORF">O0S08_19015</name>
</gene>
<dbReference type="Gene3D" id="1.10.357.10">
    <property type="entry name" value="Tetracycline Repressor, domain 2"/>
    <property type="match status" value="1"/>
</dbReference>
<dbReference type="Pfam" id="PF14246">
    <property type="entry name" value="TetR_C_7"/>
    <property type="match status" value="1"/>
</dbReference>
<accession>A0ABY7HGN1</accession>
<evidence type="ECO:0000313" key="4">
    <source>
        <dbReference type="EMBL" id="WAS98237.1"/>
    </source>
</evidence>
<organism evidence="4 5">
    <name type="scientific">Nannocystis punicea</name>
    <dbReference type="NCBI Taxonomy" id="2995304"/>
    <lineage>
        <taxon>Bacteria</taxon>
        <taxon>Pseudomonadati</taxon>
        <taxon>Myxococcota</taxon>
        <taxon>Polyangia</taxon>
        <taxon>Nannocystales</taxon>
        <taxon>Nannocystaceae</taxon>
        <taxon>Nannocystis</taxon>
    </lineage>
</organism>
<dbReference type="PANTHER" id="PTHR30055">
    <property type="entry name" value="HTH-TYPE TRANSCRIPTIONAL REGULATOR RUTR"/>
    <property type="match status" value="1"/>
</dbReference>
<sequence length="208" mass="23892">MASTREDDPEPVRGVERIVRAAIEVIAERGFRGAATSEIARRAGVAEGTIFRHFKTKQLLLDHILEPFVERVLAPIAFRDLNRLIDTDYPDFAEFLRVFARNRLDVAREHVPALRIFLQEVPLSPELRRMVFHHIGRHVIPELLAVIRKYQARGQIRDDPPETVLRILMSALAGYIITRLAILPDHPWDDDLEIERTVGVMTRGLRPD</sequence>
<dbReference type="InterPro" id="IPR039536">
    <property type="entry name" value="TetR_C_Proteobacteria"/>
</dbReference>
<dbReference type="PANTHER" id="PTHR30055:SF222">
    <property type="entry name" value="REGULATORY PROTEIN"/>
    <property type="match status" value="1"/>
</dbReference>
<dbReference type="PROSITE" id="PS50977">
    <property type="entry name" value="HTH_TETR_2"/>
    <property type="match status" value="1"/>
</dbReference>
<evidence type="ECO:0000259" key="3">
    <source>
        <dbReference type="PROSITE" id="PS50977"/>
    </source>
</evidence>
<dbReference type="SUPFAM" id="SSF46689">
    <property type="entry name" value="Homeodomain-like"/>
    <property type="match status" value="1"/>
</dbReference>
<keyword evidence="1 2" id="KW-0238">DNA-binding</keyword>
<dbReference type="PRINTS" id="PR00455">
    <property type="entry name" value="HTHTETR"/>
</dbReference>
<dbReference type="Proteomes" id="UP001164459">
    <property type="component" value="Chromosome"/>
</dbReference>
<dbReference type="InterPro" id="IPR009057">
    <property type="entry name" value="Homeodomain-like_sf"/>
</dbReference>
<feature type="domain" description="HTH tetR-type" evidence="3">
    <location>
        <begin position="12"/>
        <end position="72"/>
    </location>
</feature>
<dbReference type="RefSeq" id="WP_269040603.1">
    <property type="nucleotide sequence ID" value="NZ_CP114040.1"/>
</dbReference>
<dbReference type="InterPro" id="IPR036271">
    <property type="entry name" value="Tet_transcr_reg_TetR-rel_C_sf"/>
</dbReference>
<dbReference type="EMBL" id="CP114040">
    <property type="protein sequence ID" value="WAS98237.1"/>
    <property type="molecule type" value="Genomic_DNA"/>
</dbReference>
<dbReference type="InterPro" id="IPR001647">
    <property type="entry name" value="HTH_TetR"/>
</dbReference>
<evidence type="ECO:0000256" key="1">
    <source>
        <dbReference type="ARBA" id="ARBA00023125"/>
    </source>
</evidence>
<feature type="DNA-binding region" description="H-T-H motif" evidence="2">
    <location>
        <begin position="35"/>
        <end position="54"/>
    </location>
</feature>
<evidence type="ECO:0000313" key="5">
    <source>
        <dbReference type="Proteomes" id="UP001164459"/>
    </source>
</evidence>
<dbReference type="InterPro" id="IPR050109">
    <property type="entry name" value="HTH-type_TetR-like_transc_reg"/>
</dbReference>
<evidence type="ECO:0000256" key="2">
    <source>
        <dbReference type="PROSITE-ProRule" id="PRU00335"/>
    </source>
</evidence>
<dbReference type="Pfam" id="PF00440">
    <property type="entry name" value="TetR_N"/>
    <property type="match status" value="1"/>
</dbReference>
<protein>
    <submittedName>
        <fullName evidence="4">TetR/AcrR family transcriptional regulator</fullName>
    </submittedName>
</protein>
<keyword evidence="5" id="KW-1185">Reference proteome</keyword>